<evidence type="ECO:0008006" key="5">
    <source>
        <dbReference type="Google" id="ProtNLM"/>
    </source>
</evidence>
<dbReference type="GO" id="GO:0005737">
    <property type="term" value="C:cytoplasm"/>
    <property type="evidence" value="ECO:0007669"/>
    <property type="project" value="TreeGrafter"/>
</dbReference>
<dbReference type="EMBL" id="OU895877">
    <property type="protein sequence ID" value="CAG9799220.1"/>
    <property type="molecule type" value="Genomic_DNA"/>
</dbReference>
<evidence type="ECO:0000313" key="4">
    <source>
        <dbReference type="Proteomes" id="UP001153620"/>
    </source>
</evidence>
<feature type="compositionally biased region" description="Polar residues" evidence="2">
    <location>
        <begin position="113"/>
        <end position="129"/>
    </location>
</feature>
<dbReference type="OrthoDB" id="6288097at2759"/>
<dbReference type="PANTHER" id="PTHR16284:SF13">
    <property type="entry name" value="PROTEIN CDV3 HOMOLOG"/>
    <property type="match status" value="1"/>
</dbReference>
<evidence type="ECO:0000256" key="1">
    <source>
        <dbReference type="ARBA" id="ARBA00006062"/>
    </source>
</evidence>
<evidence type="ECO:0000256" key="2">
    <source>
        <dbReference type="SAM" id="MobiDB-lite"/>
    </source>
</evidence>
<comment type="similarity">
    <text evidence="1">Belongs to the CDV3 family.</text>
</comment>
<accession>A0A9N9WPK2</accession>
<dbReference type="AlphaFoldDB" id="A0A9N9WPK2"/>
<feature type="compositionally biased region" description="Basic and acidic residues" evidence="2">
    <location>
        <begin position="33"/>
        <end position="44"/>
    </location>
</feature>
<dbReference type="Pfam" id="PF15359">
    <property type="entry name" value="CDV3"/>
    <property type="match status" value="1"/>
</dbReference>
<dbReference type="Proteomes" id="UP001153620">
    <property type="component" value="Chromosome 1"/>
</dbReference>
<gene>
    <name evidence="3" type="ORF">CHIRRI_LOCUS2189</name>
</gene>
<organism evidence="3 4">
    <name type="scientific">Chironomus riparius</name>
    <dbReference type="NCBI Taxonomy" id="315576"/>
    <lineage>
        <taxon>Eukaryota</taxon>
        <taxon>Metazoa</taxon>
        <taxon>Ecdysozoa</taxon>
        <taxon>Arthropoda</taxon>
        <taxon>Hexapoda</taxon>
        <taxon>Insecta</taxon>
        <taxon>Pterygota</taxon>
        <taxon>Neoptera</taxon>
        <taxon>Endopterygota</taxon>
        <taxon>Diptera</taxon>
        <taxon>Nematocera</taxon>
        <taxon>Chironomoidea</taxon>
        <taxon>Chironomidae</taxon>
        <taxon>Chironominae</taxon>
        <taxon>Chironomus</taxon>
    </lineage>
</organism>
<reference evidence="3" key="2">
    <citation type="submission" date="2022-10" db="EMBL/GenBank/DDBJ databases">
        <authorList>
            <consortium name="ENA_rothamsted_submissions"/>
            <consortium name="culmorum"/>
            <person name="King R."/>
        </authorList>
    </citation>
    <scope>NUCLEOTIDE SEQUENCE</scope>
</reference>
<protein>
    <recommendedName>
        <fullName evidence="5">Protein CDV3 homolog</fullName>
    </recommendedName>
</protein>
<dbReference type="PANTHER" id="PTHR16284">
    <property type="entry name" value="PROTEIN CDV3 HOMOLOG"/>
    <property type="match status" value="1"/>
</dbReference>
<feature type="compositionally biased region" description="Basic residues" evidence="2">
    <location>
        <begin position="10"/>
        <end position="19"/>
    </location>
</feature>
<dbReference type="InterPro" id="IPR026806">
    <property type="entry name" value="CDV3"/>
</dbReference>
<feature type="compositionally biased region" description="Acidic residues" evidence="2">
    <location>
        <begin position="93"/>
        <end position="105"/>
    </location>
</feature>
<feature type="region of interest" description="Disordered" evidence="2">
    <location>
        <begin position="190"/>
        <end position="213"/>
    </location>
</feature>
<feature type="region of interest" description="Disordered" evidence="2">
    <location>
        <begin position="1"/>
        <end position="165"/>
    </location>
</feature>
<keyword evidence="4" id="KW-1185">Reference proteome</keyword>
<proteinExistence type="inferred from homology"/>
<evidence type="ECO:0000313" key="3">
    <source>
        <dbReference type="EMBL" id="CAG9799220.1"/>
    </source>
</evidence>
<name>A0A9N9WPK2_9DIPT</name>
<reference evidence="3" key="1">
    <citation type="submission" date="2022-01" db="EMBL/GenBank/DDBJ databases">
        <authorList>
            <person name="King R."/>
        </authorList>
    </citation>
    <scope>NUCLEOTIDE SEQUENCE</scope>
</reference>
<sequence length="213" mass="23982">MDLDDFFAKKDKKKGKSKKSFVSSEIKQLEQSVVKEKEQNKTVEESNNETGTDDNDDEWREFEESKRPDYSNLKLGQLTIEEEQQNQNNVGNENDDNEAYNDGDNSENPWKKGSQTQQETVIPAASSSKPGIYIAPRGDSSKARKKNAPDLNNENYFPSLGTEKPVEQVKMKKDGFEEVKHGVKKGAQASFTNNPVSIGNTYSSLFNNNDIES</sequence>
<feature type="compositionally biased region" description="Acidic residues" evidence="2">
    <location>
        <begin position="51"/>
        <end position="61"/>
    </location>
</feature>